<organism evidence="1 2">
    <name type="scientific">Alternaria tenuissima</name>
    <dbReference type="NCBI Taxonomy" id="119927"/>
    <lineage>
        <taxon>Eukaryota</taxon>
        <taxon>Fungi</taxon>
        <taxon>Dikarya</taxon>
        <taxon>Ascomycota</taxon>
        <taxon>Pezizomycotina</taxon>
        <taxon>Dothideomycetes</taxon>
        <taxon>Pleosporomycetidae</taxon>
        <taxon>Pleosporales</taxon>
        <taxon>Pleosporineae</taxon>
        <taxon>Pleosporaceae</taxon>
        <taxon>Alternaria</taxon>
        <taxon>Alternaria sect. Alternaria</taxon>
        <taxon>Alternaria alternata complex</taxon>
    </lineage>
</organism>
<name>A0A4Q4M0M9_9PLEO</name>
<sequence length="204" mass="23584">MTELQRITEHNFATSPFLNLPGEVRNIIYELTLGGNIWDIELDTEARAINLTPKADRIDHRDLLLVCRQIYGESRVLPWSLGSFKCVSETHNSCRAKFRGWVAKFPPEFRRAITSIILASHSVRDARLKDEVLTQWTTRCNLGLQDFPGLKRLQVHAWKPVSRRSTKELREMVMMKPGERIVGNVCVTWVHCKDANFEAMPRRV</sequence>
<dbReference type="EMBL" id="PDXA01000076">
    <property type="protein sequence ID" value="RYN30760.1"/>
    <property type="molecule type" value="Genomic_DNA"/>
</dbReference>
<proteinExistence type="predicted"/>
<evidence type="ECO:0000313" key="2">
    <source>
        <dbReference type="Proteomes" id="UP000292402"/>
    </source>
</evidence>
<accession>A0A4Q4M0M9</accession>
<comment type="caution">
    <text evidence="1">The sequence shown here is derived from an EMBL/GenBank/DDBJ whole genome shotgun (WGS) entry which is preliminary data.</text>
</comment>
<gene>
    <name evidence="1" type="ORF">AA0114_g12248</name>
</gene>
<reference evidence="2" key="1">
    <citation type="journal article" date="2019" name="bioRxiv">
        <title>Genomics, evolutionary history and diagnostics of the Alternaria alternata species group including apple and Asian pear pathotypes.</title>
        <authorList>
            <person name="Armitage A.D."/>
            <person name="Cockerton H.M."/>
            <person name="Sreenivasaprasad S."/>
            <person name="Woodhall J.W."/>
            <person name="Lane C.R."/>
            <person name="Harrison R.J."/>
            <person name="Clarkson J.P."/>
        </authorList>
    </citation>
    <scope>NUCLEOTIDE SEQUENCE [LARGE SCALE GENOMIC DNA]</scope>
    <source>
        <strain evidence="2">FERA 1082</strain>
    </source>
</reference>
<evidence type="ECO:0000313" key="1">
    <source>
        <dbReference type="EMBL" id="RYN30760.1"/>
    </source>
</evidence>
<dbReference type="Proteomes" id="UP000292402">
    <property type="component" value="Unassembled WGS sequence"/>
</dbReference>
<protein>
    <submittedName>
        <fullName evidence="1">Uncharacterized protein</fullName>
    </submittedName>
</protein>
<dbReference type="PANTHER" id="PTHR38790">
    <property type="entry name" value="2EXR DOMAIN-CONTAINING PROTEIN-RELATED"/>
    <property type="match status" value="1"/>
</dbReference>
<dbReference type="PANTHER" id="PTHR38790:SF4">
    <property type="entry name" value="2EXR DOMAIN-CONTAINING PROTEIN"/>
    <property type="match status" value="1"/>
</dbReference>
<dbReference type="AlphaFoldDB" id="A0A4Q4M0M9"/>